<dbReference type="OrthoDB" id="1114533at2"/>
<dbReference type="EMBL" id="FQTV01000009">
    <property type="protein sequence ID" value="SHF48488.1"/>
    <property type="molecule type" value="Genomic_DNA"/>
</dbReference>
<accession>A0A1M5C166</accession>
<gene>
    <name evidence="1" type="ORF">SAMN05444405_10967</name>
</gene>
<keyword evidence="2" id="KW-1185">Reference proteome</keyword>
<organism evidence="1 2">
    <name type="scientific">Bacteroides luti</name>
    <dbReference type="NCBI Taxonomy" id="1297750"/>
    <lineage>
        <taxon>Bacteria</taxon>
        <taxon>Pseudomonadati</taxon>
        <taxon>Bacteroidota</taxon>
        <taxon>Bacteroidia</taxon>
        <taxon>Bacteroidales</taxon>
        <taxon>Bacteroidaceae</taxon>
        <taxon>Bacteroides</taxon>
    </lineage>
</organism>
<name>A0A1M5C166_9BACE</name>
<protein>
    <submittedName>
        <fullName evidence="1">Uncharacterized protein</fullName>
    </submittedName>
</protein>
<dbReference type="STRING" id="1297750.SAMN05444405_10967"/>
<dbReference type="AlphaFoldDB" id="A0A1M5C166"/>
<proteinExistence type="predicted"/>
<reference evidence="1 2" key="1">
    <citation type="submission" date="2016-11" db="EMBL/GenBank/DDBJ databases">
        <authorList>
            <person name="Jaros S."/>
            <person name="Januszkiewicz K."/>
            <person name="Wedrychowicz H."/>
        </authorList>
    </citation>
    <scope>NUCLEOTIDE SEQUENCE [LARGE SCALE GENOMIC DNA]</scope>
    <source>
        <strain evidence="1 2">DSM 26991</strain>
    </source>
</reference>
<evidence type="ECO:0000313" key="2">
    <source>
        <dbReference type="Proteomes" id="UP000184509"/>
    </source>
</evidence>
<evidence type="ECO:0000313" key="1">
    <source>
        <dbReference type="EMBL" id="SHF48488.1"/>
    </source>
</evidence>
<dbReference type="RefSeq" id="WP_073401668.1">
    <property type="nucleotide sequence ID" value="NZ_FQTV01000009.1"/>
</dbReference>
<dbReference type="Proteomes" id="UP000184509">
    <property type="component" value="Unassembled WGS sequence"/>
</dbReference>
<sequence length="233" mass="27144">MPYRRLPNTDQARINALKNAVENGHSFSSYSDQIISTKTLIEAENFLIRFEQAHDYYKQCYNNQVTSSRKFQSSTKIARLYISHFIQVLNLAVIRSEIKSELKNLYGLEPGNFSVPDLTNDSSVIEWGDKIIKGEKERTRRGGSPIYNPTIAKVCVHYEIFKDGYEQQKNLQWQTSRSLELLSSLRGKADEIILDIWNQVEKYFENLSGTERLDTCRKYGVIYYYRTGEKKPQ</sequence>